<evidence type="ECO:0000256" key="2">
    <source>
        <dbReference type="SAM" id="Phobius"/>
    </source>
</evidence>
<evidence type="ECO:0000313" key="4">
    <source>
        <dbReference type="EMBL" id="MEE2057197.1"/>
    </source>
</evidence>
<dbReference type="SUPFAM" id="SSF54637">
    <property type="entry name" value="Thioesterase/thiol ester dehydrase-isomerase"/>
    <property type="match status" value="1"/>
</dbReference>
<gene>
    <name evidence="4" type="ORF">Q7514_06610</name>
</gene>
<dbReference type="Gene3D" id="3.10.129.10">
    <property type="entry name" value="Hotdog Thioesterase"/>
    <property type="match status" value="1"/>
</dbReference>
<comment type="caution">
    <text evidence="4">The sequence shown here is derived from an EMBL/GenBank/DDBJ whole genome shotgun (WGS) entry which is preliminary data.</text>
</comment>
<accession>A0ABU7L6N7</accession>
<dbReference type="RefSeq" id="WP_330132448.1">
    <property type="nucleotide sequence ID" value="NZ_JAUTXY010000002.1"/>
</dbReference>
<feature type="transmembrane region" description="Helical" evidence="2">
    <location>
        <begin position="54"/>
        <end position="75"/>
    </location>
</feature>
<organism evidence="4 5">
    <name type="scientific">Rhodococcus artemisiae</name>
    <dbReference type="NCBI Taxonomy" id="714159"/>
    <lineage>
        <taxon>Bacteria</taxon>
        <taxon>Bacillati</taxon>
        <taxon>Actinomycetota</taxon>
        <taxon>Actinomycetes</taxon>
        <taxon>Mycobacteriales</taxon>
        <taxon>Nocardiaceae</taxon>
        <taxon>Rhodococcus</taxon>
    </lineage>
</organism>
<keyword evidence="5" id="KW-1185">Reference proteome</keyword>
<name>A0ABU7L6N7_9NOCA</name>
<reference evidence="4 5" key="1">
    <citation type="submission" date="2023-07" db="EMBL/GenBank/DDBJ databases">
        <authorList>
            <person name="Girao M."/>
            <person name="Carvalho M.F."/>
        </authorList>
    </citation>
    <scope>NUCLEOTIDE SEQUENCE [LARGE SCALE GENOMIC DNA]</scope>
    <source>
        <strain evidence="4 5">YIM65754</strain>
    </source>
</reference>
<comment type="similarity">
    <text evidence="1">Belongs to the enoyl-CoA hydratase/isomerase family.</text>
</comment>
<dbReference type="Pfam" id="PF01575">
    <property type="entry name" value="MaoC_dehydratas"/>
    <property type="match status" value="1"/>
</dbReference>
<dbReference type="EMBL" id="JAUTXY010000002">
    <property type="protein sequence ID" value="MEE2057197.1"/>
    <property type="molecule type" value="Genomic_DNA"/>
</dbReference>
<dbReference type="InterPro" id="IPR002539">
    <property type="entry name" value="MaoC-like_dom"/>
</dbReference>
<keyword evidence="2" id="KW-1133">Transmembrane helix</keyword>
<dbReference type="PANTHER" id="PTHR43437:SF3">
    <property type="entry name" value="HYDROXYACYL-THIOESTER DEHYDRATASE TYPE 2, MITOCHONDRIAL"/>
    <property type="match status" value="1"/>
</dbReference>
<evidence type="ECO:0000259" key="3">
    <source>
        <dbReference type="Pfam" id="PF01575"/>
    </source>
</evidence>
<keyword evidence="2" id="KW-0812">Transmembrane</keyword>
<protein>
    <submittedName>
        <fullName evidence="4">MaoC/PaaZ C-terminal domain-containing protein</fullName>
    </submittedName>
</protein>
<keyword evidence="2" id="KW-0472">Membrane</keyword>
<evidence type="ECO:0000256" key="1">
    <source>
        <dbReference type="ARBA" id="ARBA00005254"/>
    </source>
</evidence>
<sequence>MTFSTVGIEEGQELAPLGFGPITMTDIVRYQGASGDMNPMHHDDEMACVAGYPAAFSVGMLGAGYLAAYCTDLFGTRSVRRFRTRFRKVVYRGEVLTARAVVRSIRGSGGDARIELGLELIDSTGAVVIDGSAEFLLRAVNNTDAKNDSE</sequence>
<feature type="domain" description="MaoC-like" evidence="3">
    <location>
        <begin position="21"/>
        <end position="106"/>
    </location>
</feature>
<proteinExistence type="inferred from homology"/>
<dbReference type="PANTHER" id="PTHR43437">
    <property type="entry name" value="HYDROXYACYL-THIOESTER DEHYDRATASE TYPE 2, MITOCHONDRIAL-RELATED"/>
    <property type="match status" value="1"/>
</dbReference>
<dbReference type="InterPro" id="IPR050965">
    <property type="entry name" value="UPF0336/Enoyl-CoA_hydratase"/>
</dbReference>
<dbReference type="Proteomes" id="UP001336020">
    <property type="component" value="Unassembled WGS sequence"/>
</dbReference>
<evidence type="ECO:0000313" key="5">
    <source>
        <dbReference type="Proteomes" id="UP001336020"/>
    </source>
</evidence>
<dbReference type="InterPro" id="IPR029069">
    <property type="entry name" value="HotDog_dom_sf"/>
</dbReference>